<keyword evidence="4" id="KW-1185">Reference proteome</keyword>
<accession>A0AAV2QIX8</accession>
<feature type="compositionally biased region" description="Basic residues" evidence="1">
    <location>
        <begin position="33"/>
        <end position="51"/>
    </location>
</feature>
<keyword evidence="2" id="KW-1133">Transmembrane helix</keyword>
<name>A0AAV2QIX8_MEGNR</name>
<organism evidence="3 4">
    <name type="scientific">Meganyctiphanes norvegica</name>
    <name type="common">Northern krill</name>
    <name type="synonym">Thysanopoda norvegica</name>
    <dbReference type="NCBI Taxonomy" id="48144"/>
    <lineage>
        <taxon>Eukaryota</taxon>
        <taxon>Metazoa</taxon>
        <taxon>Ecdysozoa</taxon>
        <taxon>Arthropoda</taxon>
        <taxon>Crustacea</taxon>
        <taxon>Multicrustacea</taxon>
        <taxon>Malacostraca</taxon>
        <taxon>Eumalacostraca</taxon>
        <taxon>Eucarida</taxon>
        <taxon>Euphausiacea</taxon>
        <taxon>Euphausiidae</taxon>
        <taxon>Meganyctiphanes</taxon>
    </lineage>
</organism>
<dbReference type="Proteomes" id="UP001497623">
    <property type="component" value="Unassembled WGS sequence"/>
</dbReference>
<feature type="region of interest" description="Disordered" evidence="1">
    <location>
        <begin position="33"/>
        <end position="53"/>
    </location>
</feature>
<evidence type="ECO:0000313" key="3">
    <source>
        <dbReference type="EMBL" id="CAL4087860.1"/>
    </source>
</evidence>
<keyword evidence="2" id="KW-0812">Transmembrane</keyword>
<evidence type="ECO:0000256" key="2">
    <source>
        <dbReference type="SAM" id="Phobius"/>
    </source>
</evidence>
<protein>
    <submittedName>
        <fullName evidence="3">Uncharacterized protein</fullName>
    </submittedName>
</protein>
<keyword evidence="2" id="KW-0472">Membrane</keyword>
<feature type="transmembrane region" description="Helical" evidence="2">
    <location>
        <begin position="365"/>
        <end position="384"/>
    </location>
</feature>
<feature type="region of interest" description="Disordered" evidence="1">
    <location>
        <begin position="70"/>
        <end position="130"/>
    </location>
</feature>
<proteinExistence type="predicted"/>
<sequence>MYLMKRLTRLTQLTFPCKKAMFPWMRTSRKVPRPKKILQKRKSRTKVKKVKNPSPLKELTILNYCSRGKRTNDSLSPAKRQKVQHDLPVTYDNPRPAKRQRVQLDLSVSTCLPEKRPQSPLEKPPSKNLNSFDKTILVDKPTLGEKHKWRRKHLKSFNLTTRLGKEYIMVSKDQLEYWNLSRNCEIRCTRHEGPSTKKKCNGKVLIKNKGSASAEYVVTTCKRCGYSSDDVAQPYRSKECVKDHIDEEFNDNSEDDSDTVKTSNYLKVRDLQLTYASLLRDMGYLGYTEFMGTLGIGEAAKCTFYRHCKAIYRLHKENWIKFQEKAINEIKGIYQRQGHSPDRNGLMSITVSVDGSYPSVVIHHYFAYLMYLSHILVLLLMLLLPGDALNVKTESC</sequence>
<evidence type="ECO:0000313" key="4">
    <source>
        <dbReference type="Proteomes" id="UP001497623"/>
    </source>
</evidence>
<comment type="caution">
    <text evidence="3">The sequence shown here is derived from an EMBL/GenBank/DDBJ whole genome shotgun (WGS) entry which is preliminary data.</text>
</comment>
<dbReference type="EMBL" id="CAXKWB010007590">
    <property type="protein sequence ID" value="CAL4087860.1"/>
    <property type="molecule type" value="Genomic_DNA"/>
</dbReference>
<dbReference type="AlphaFoldDB" id="A0AAV2QIX8"/>
<reference evidence="3 4" key="1">
    <citation type="submission" date="2024-05" db="EMBL/GenBank/DDBJ databases">
        <authorList>
            <person name="Wallberg A."/>
        </authorList>
    </citation>
    <scope>NUCLEOTIDE SEQUENCE [LARGE SCALE GENOMIC DNA]</scope>
</reference>
<gene>
    <name evidence="3" type="ORF">MNOR_LOCUS13332</name>
</gene>
<evidence type="ECO:0000256" key="1">
    <source>
        <dbReference type="SAM" id="MobiDB-lite"/>
    </source>
</evidence>